<organism evidence="2 3">
    <name type="scientific">Steinernema hermaphroditum</name>
    <dbReference type="NCBI Taxonomy" id="289476"/>
    <lineage>
        <taxon>Eukaryota</taxon>
        <taxon>Metazoa</taxon>
        <taxon>Ecdysozoa</taxon>
        <taxon>Nematoda</taxon>
        <taxon>Chromadorea</taxon>
        <taxon>Rhabditida</taxon>
        <taxon>Tylenchina</taxon>
        <taxon>Panagrolaimomorpha</taxon>
        <taxon>Strongyloidoidea</taxon>
        <taxon>Steinernematidae</taxon>
        <taxon>Steinernema</taxon>
    </lineage>
</organism>
<keyword evidence="1" id="KW-1133">Transmembrane helix</keyword>
<dbReference type="Proteomes" id="UP001175271">
    <property type="component" value="Unassembled WGS sequence"/>
</dbReference>
<gene>
    <name evidence="2" type="ORF">QR680_007883</name>
</gene>
<name>A0AA39M614_9BILA</name>
<feature type="transmembrane region" description="Helical" evidence="1">
    <location>
        <begin position="108"/>
        <end position="131"/>
    </location>
</feature>
<comment type="caution">
    <text evidence="2">The sequence shown here is derived from an EMBL/GenBank/DDBJ whole genome shotgun (WGS) entry which is preliminary data.</text>
</comment>
<feature type="transmembrane region" description="Helical" evidence="1">
    <location>
        <begin position="73"/>
        <end position="96"/>
    </location>
</feature>
<evidence type="ECO:0000256" key="1">
    <source>
        <dbReference type="SAM" id="Phobius"/>
    </source>
</evidence>
<keyword evidence="1" id="KW-0472">Membrane</keyword>
<evidence type="ECO:0000313" key="3">
    <source>
        <dbReference type="Proteomes" id="UP001175271"/>
    </source>
</evidence>
<accession>A0AA39M614</accession>
<feature type="transmembrane region" description="Helical" evidence="1">
    <location>
        <begin position="12"/>
        <end position="34"/>
    </location>
</feature>
<dbReference type="EMBL" id="JAUCMV010000001">
    <property type="protein sequence ID" value="KAK0422941.1"/>
    <property type="molecule type" value="Genomic_DNA"/>
</dbReference>
<proteinExistence type="predicted"/>
<feature type="transmembrane region" description="Helical" evidence="1">
    <location>
        <begin position="40"/>
        <end position="61"/>
    </location>
</feature>
<keyword evidence="1" id="KW-0812">Transmembrane</keyword>
<sequence>MLDWCCLRSFAKVVSSVAFYFNFLTCVLAGVALADQFGQWYRICLAVAIVASIAAHCALNYAVNEDEFLSECFLCYFIFQVMFLHCTTALGVYVIWSNYPKMQLPEKVVLGTLAVSGQLCFLVYMTGYYRYRRDLNKLAYRKFDIMSLATYRMRYEHVP</sequence>
<evidence type="ECO:0000313" key="2">
    <source>
        <dbReference type="EMBL" id="KAK0422941.1"/>
    </source>
</evidence>
<keyword evidence="3" id="KW-1185">Reference proteome</keyword>
<protein>
    <submittedName>
        <fullName evidence="2">Uncharacterized protein</fullName>
    </submittedName>
</protein>
<dbReference type="AlphaFoldDB" id="A0AA39M614"/>
<reference evidence="2" key="1">
    <citation type="submission" date="2023-06" db="EMBL/GenBank/DDBJ databases">
        <title>Genomic analysis of the entomopathogenic nematode Steinernema hermaphroditum.</title>
        <authorList>
            <person name="Schwarz E.M."/>
            <person name="Heppert J.K."/>
            <person name="Baniya A."/>
            <person name="Schwartz H.T."/>
            <person name="Tan C.-H."/>
            <person name="Antoshechkin I."/>
            <person name="Sternberg P.W."/>
            <person name="Goodrich-Blair H."/>
            <person name="Dillman A.R."/>
        </authorList>
    </citation>
    <scope>NUCLEOTIDE SEQUENCE</scope>
    <source>
        <strain evidence="2">PS9179</strain>
        <tissue evidence="2">Whole animal</tissue>
    </source>
</reference>